<feature type="domain" description="Pyridoxamine kinase/Phosphomethylpyrimidine kinase" evidence="1">
    <location>
        <begin position="45"/>
        <end position="109"/>
    </location>
</feature>
<dbReference type="GO" id="GO:0008902">
    <property type="term" value="F:hydroxymethylpyrimidine kinase activity"/>
    <property type="evidence" value="ECO:0007669"/>
    <property type="project" value="TreeGrafter"/>
</dbReference>
<dbReference type="PANTHER" id="PTHR20858">
    <property type="entry name" value="PHOSPHOMETHYLPYRIMIDINE KINASE"/>
    <property type="match status" value="1"/>
</dbReference>
<keyword evidence="2" id="KW-0808">Transferase</keyword>
<dbReference type="Gene3D" id="3.40.1190.20">
    <property type="match status" value="2"/>
</dbReference>
<dbReference type="Proteomes" id="UP000030960">
    <property type="component" value="Unassembled WGS sequence"/>
</dbReference>
<dbReference type="Pfam" id="PF08543">
    <property type="entry name" value="Phos_pyr_kin"/>
    <property type="match status" value="1"/>
</dbReference>
<reference evidence="2 3" key="1">
    <citation type="submission" date="2014-10" db="EMBL/GenBank/DDBJ databases">
        <title>Genome sequence of Ponticoccus sp. strain UMTAT08 isolated from clonal culture of toxic dinoflagellate Alexandrium tamiyavanichii.</title>
        <authorList>
            <person name="Gan H.Y."/>
            <person name="Muhd D.-D."/>
            <person name="Mohd Noor M.E."/>
            <person name="Yeong Y.S."/>
            <person name="Usup G."/>
        </authorList>
    </citation>
    <scope>NUCLEOTIDE SEQUENCE [LARGE SCALE GENOMIC DNA]</scope>
    <source>
        <strain evidence="2 3">UMTAT08</strain>
    </source>
</reference>
<proteinExistence type="predicted"/>
<dbReference type="EMBL" id="JSUQ01000008">
    <property type="protein sequence ID" value="KHQ53318.1"/>
    <property type="molecule type" value="Genomic_DNA"/>
</dbReference>
<comment type="caution">
    <text evidence="2">The sequence shown here is derived from an EMBL/GenBank/DDBJ whole genome shotgun (WGS) entry which is preliminary data.</text>
</comment>
<evidence type="ECO:0000259" key="1">
    <source>
        <dbReference type="Pfam" id="PF08543"/>
    </source>
</evidence>
<dbReference type="GO" id="GO:0005829">
    <property type="term" value="C:cytosol"/>
    <property type="evidence" value="ECO:0007669"/>
    <property type="project" value="TreeGrafter"/>
</dbReference>
<dbReference type="InterPro" id="IPR013749">
    <property type="entry name" value="PM/HMP-P_kinase-1"/>
</dbReference>
<keyword evidence="3" id="KW-1185">Reference proteome</keyword>
<dbReference type="SUPFAM" id="SSF53613">
    <property type="entry name" value="Ribokinase-like"/>
    <property type="match status" value="1"/>
</dbReference>
<dbReference type="UniPathway" id="UPA00060">
    <property type="reaction ID" value="UER00138"/>
</dbReference>
<evidence type="ECO:0000313" key="3">
    <source>
        <dbReference type="Proteomes" id="UP000030960"/>
    </source>
</evidence>
<dbReference type="STRING" id="561184.SAMN05216376_12616"/>
<name>A0A0B3S2Z9_9RHOB</name>
<evidence type="ECO:0000313" key="2">
    <source>
        <dbReference type="EMBL" id="KHQ53318.1"/>
    </source>
</evidence>
<dbReference type="PATRIC" id="fig|1515334.3.peg.2365"/>
<gene>
    <name evidence="2" type="primary">thiD</name>
    <name evidence="2" type="ORF">OA50_02346</name>
</gene>
<dbReference type="GO" id="GO:0008972">
    <property type="term" value="F:phosphomethylpyrimidine kinase activity"/>
    <property type="evidence" value="ECO:0007669"/>
    <property type="project" value="UniProtKB-EC"/>
</dbReference>
<organism evidence="2 3">
    <name type="scientific">Mameliella alba</name>
    <dbReference type="NCBI Taxonomy" id="561184"/>
    <lineage>
        <taxon>Bacteria</taxon>
        <taxon>Pseudomonadati</taxon>
        <taxon>Pseudomonadota</taxon>
        <taxon>Alphaproteobacteria</taxon>
        <taxon>Rhodobacterales</taxon>
        <taxon>Roseobacteraceae</taxon>
        <taxon>Mameliella</taxon>
    </lineage>
</organism>
<keyword evidence="2" id="KW-0418">Kinase</keyword>
<dbReference type="EC" id="2.7.4.7" evidence="2"/>
<dbReference type="PANTHER" id="PTHR20858:SF17">
    <property type="entry name" value="HYDROXYMETHYLPYRIMIDINE_PHOSPHOMETHYLPYRIMIDINE KINASE THI20-RELATED"/>
    <property type="match status" value="1"/>
</dbReference>
<protein>
    <submittedName>
        <fullName evidence="2">Phosphomethylpyrimidine kinase</fullName>
        <ecNumber evidence="2">2.7.4.7</ecNumber>
    </submittedName>
</protein>
<sequence>MPHATALTPGLPEAAALLDGTVARTREDMREQGMALCGMGTRAMLTTFTAPRHRTCNTYGTGCTLSSAIAAGLALGVPLELATETAHSFVQQAIAAADGLQVGSGHGSLHHFHAVWE</sequence>
<dbReference type="GO" id="GO:0009228">
    <property type="term" value="P:thiamine biosynthetic process"/>
    <property type="evidence" value="ECO:0007669"/>
    <property type="project" value="TreeGrafter"/>
</dbReference>
<dbReference type="GO" id="GO:0009229">
    <property type="term" value="P:thiamine diphosphate biosynthetic process"/>
    <property type="evidence" value="ECO:0007669"/>
    <property type="project" value="UniProtKB-UniPathway"/>
</dbReference>
<dbReference type="AlphaFoldDB" id="A0A0B3S2Z9"/>
<dbReference type="InterPro" id="IPR029056">
    <property type="entry name" value="Ribokinase-like"/>
</dbReference>
<accession>A0A0B3S2Z9</accession>